<gene>
    <name evidence="1" type="ORF">PACLA_8A038858</name>
</gene>
<proteinExistence type="predicted"/>
<sequence>MATMKDLSLKGYDGTNFIKNIEAGVEDWHRETGNRSQRCGLCISCRSTKFPERYCGDVKGEIREDAYNIELDIFCEALKIPKLCVDYYSVSQIIKFKNMCFK</sequence>
<dbReference type="Proteomes" id="UP001152795">
    <property type="component" value="Unassembled WGS sequence"/>
</dbReference>
<name>A0A7D9E1L9_PARCT</name>
<reference evidence="1" key="1">
    <citation type="submission" date="2020-04" db="EMBL/GenBank/DDBJ databases">
        <authorList>
            <person name="Alioto T."/>
            <person name="Alioto T."/>
            <person name="Gomez Garrido J."/>
        </authorList>
    </citation>
    <scope>NUCLEOTIDE SEQUENCE</scope>
    <source>
        <strain evidence="1">A484AB</strain>
    </source>
</reference>
<evidence type="ECO:0000313" key="2">
    <source>
        <dbReference type="Proteomes" id="UP001152795"/>
    </source>
</evidence>
<accession>A0A7D9E1L9</accession>
<feature type="non-terminal residue" evidence="1">
    <location>
        <position position="1"/>
    </location>
</feature>
<dbReference type="AlphaFoldDB" id="A0A7D9E1L9"/>
<dbReference type="EMBL" id="CACRXK020003359">
    <property type="protein sequence ID" value="CAB3998453.1"/>
    <property type="molecule type" value="Genomic_DNA"/>
</dbReference>
<keyword evidence="2" id="KW-1185">Reference proteome</keyword>
<evidence type="ECO:0000313" key="1">
    <source>
        <dbReference type="EMBL" id="CAB3998453.1"/>
    </source>
</evidence>
<protein>
    <submittedName>
        <fullName evidence="1">Uncharacterized protein</fullName>
    </submittedName>
</protein>
<organism evidence="1 2">
    <name type="scientific">Paramuricea clavata</name>
    <name type="common">Red gorgonian</name>
    <name type="synonym">Violescent sea-whip</name>
    <dbReference type="NCBI Taxonomy" id="317549"/>
    <lineage>
        <taxon>Eukaryota</taxon>
        <taxon>Metazoa</taxon>
        <taxon>Cnidaria</taxon>
        <taxon>Anthozoa</taxon>
        <taxon>Octocorallia</taxon>
        <taxon>Malacalcyonacea</taxon>
        <taxon>Plexauridae</taxon>
        <taxon>Paramuricea</taxon>
    </lineage>
</organism>
<comment type="caution">
    <text evidence="1">The sequence shown here is derived from an EMBL/GenBank/DDBJ whole genome shotgun (WGS) entry which is preliminary data.</text>
</comment>